<dbReference type="Proteomes" id="UP000051439">
    <property type="component" value="Unassembled WGS sequence"/>
</dbReference>
<proteinExistence type="predicted"/>
<comment type="caution">
    <text evidence="1">The sequence shown here is derived from an EMBL/GenBank/DDBJ whole genome shotgun (WGS) entry which is preliminary data.</text>
</comment>
<gene>
    <name evidence="1" type="ORF">FC98_GL002527</name>
</gene>
<name>A0A0R1NRP9_9LACO</name>
<evidence type="ECO:0000313" key="2">
    <source>
        <dbReference type="Proteomes" id="UP000051439"/>
    </source>
</evidence>
<dbReference type="EMBL" id="AZEB01000007">
    <property type="protein sequence ID" value="KRL22393.1"/>
    <property type="molecule type" value="Genomic_DNA"/>
</dbReference>
<evidence type="ECO:0000313" key="1">
    <source>
        <dbReference type="EMBL" id="KRL22393.1"/>
    </source>
</evidence>
<reference evidence="1 2" key="1">
    <citation type="journal article" date="2015" name="Genome Announc.">
        <title>Expanding the biotechnology potential of lactobacilli through comparative genomics of 213 strains and associated genera.</title>
        <authorList>
            <person name="Sun Z."/>
            <person name="Harris H.M."/>
            <person name="McCann A."/>
            <person name="Guo C."/>
            <person name="Argimon S."/>
            <person name="Zhang W."/>
            <person name="Yang X."/>
            <person name="Jeffery I.B."/>
            <person name="Cooney J.C."/>
            <person name="Kagawa T.F."/>
            <person name="Liu W."/>
            <person name="Song Y."/>
            <person name="Salvetti E."/>
            <person name="Wrobel A."/>
            <person name="Rasinkangas P."/>
            <person name="Parkhill J."/>
            <person name="Rea M.C."/>
            <person name="O'Sullivan O."/>
            <person name="Ritari J."/>
            <person name="Douillard F.P."/>
            <person name="Paul Ross R."/>
            <person name="Yang R."/>
            <person name="Briner A.E."/>
            <person name="Felis G.E."/>
            <person name="de Vos W.M."/>
            <person name="Barrangou R."/>
            <person name="Klaenhammer T.R."/>
            <person name="Caufield P.W."/>
            <person name="Cui Y."/>
            <person name="Zhang H."/>
            <person name="O'Toole P.W."/>
        </authorList>
    </citation>
    <scope>NUCLEOTIDE SEQUENCE [LARGE SCALE GENOMIC DNA]</scope>
    <source>
        <strain evidence="1 2">DSM 19906</strain>
    </source>
</reference>
<dbReference type="AlphaFoldDB" id="A0A0R1NRP9"/>
<protein>
    <recommendedName>
        <fullName evidence="3">Transcriptional regulator</fullName>
    </recommendedName>
</protein>
<accession>A0A0R1NRP9</accession>
<evidence type="ECO:0008006" key="3">
    <source>
        <dbReference type="Google" id="ProtNLM"/>
    </source>
</evidence>
<dbReference type="PATRIC" id="fig|1423766.4.peg.2634"/>
<dbReference type="RefSeq" id="WP_008857563.1">
    <property type="nucleotide sequence ID" value="NZ_AZEB01000007.1"/>
</dbReference>
<keyword evidence="2" id="KW-1185">Reference proteome</keyword>
<sequence length="196" mass="21984">MDEQSILSVLSCQRYLTVIEISKITKQPVLACQQILIRLQHAGQIQERHFAGRDYFRSNHTEQETALGATAASYLANRKAAVKLGDARTCYHHLGGKAGVELFKLLITQQFVKVTGMDRYALTDAGRQQLSQFLKRPVQQFSVATCIDFSERQPHLAGKLGNDVFRGLVDAHILALGNGRIVNVNRPLDQWIKEIL</sequence>
<organism evidence="1 2">
    <name type="scientific">Lentilactobacillus kisonensis DSM 19906 = JCM 15041</name>
    <dbReference type="NCBI Taxonomy" id="1423766"/>
    <lineage>
        <taxon>Bacteria</taxon>
        <taxon>Bacillati</taxon>
        <taxon>Bacillota</taxon>
        <taxon>Bacilli</taxon>
        <taxon>Lactobacillales</taxon>
        <taxon>Lactobacillaceae</taxon>
        <taxon>Lentilactobacillus</taxon>
    </lineage>
</organism>